<evidence type="ECO:0000256" key="1">
    <source>
        <dbReference type="SAM" id="SignalP"/>
    </source>
</evidence>
<protein>
    <submittedName>
        <fullName evidence="3">Uncharacterized protein</fullName>
    </submittedName>
</protein>
<keyword evidence="1" id="KW-0732">Signal</keyword>
<dbReference type="EMBL" id="CCFA01001226">
    <property type="protein sequence ID" value="CDW97084.1"/>
    <property type="molecule type" value="Genomic_DNA"/>
</dbReference>
<gene>
    <name evidence="3" type="primary">SSCI23400.1</name>
    <name evidence="2" type="ORF">SPSC_06086</name>
</gene>
<organism evidence="3 4">
    <name type="scientific">Sporisorium scitamineum</name>
    <dbReference type="NCBI Taxonomy" id="49012"/>
    <lineage>
        <taxon>Eukaryota</taxon>
        <taxon>Fungi</taxon>
        <taxon>Dikarya</taxon>
        <taxon>Basidiomycota</taxon>
        <taxon>Ustilaginomycotina</taxon>
        <taxon>Ustilaginomycetes</taxon>
        <taxon>Ustilaginales</taxon>
        <taxon>Ustilaginaceae</taxon>
        <taxon>Sporisorium</taxon>
    </lineage>
</organism>
<evidence type="ECO:0000313" key="3">
    <source>
        <dbReference type="EMBL" id="CDW97084.1"/>
    </source>
</evidence>
<sequence length="175" mass="20299">MMLMTIFKLATFLAVSTLAVKSNQPVLSKEAELNYDNHREQIRFMFPVDIRPTADVTIPELYPHYIGGDTAKESQAWRFSQDFPFGPAHVTFGAHGNRYITTRIPWDSKLGGNWGLRQAHYLPDDEITEERIRDYKDLYAFWRMRKDRTIKLLRLDAWPAGGGLSQIMAWGLVHR</sequence>
<reference evidence="2" key="3">
    <citation type="submission" date="2014-06" db="EMBL/GenBank/DDBJ databases">
        <authorList>
            <person name="Ju J."/>
            <person name="Zhang J."/>
        </authorList>
    </citation>
    <scope>NUCLEOTIDE SEQUENCE</scope>
    <source>
        <strain evidence="2">SscI8</strain>
    </source>
</reference>
<dbReference type="AlphaFoldDB" id="A0A0F7S744"/>
<proteinExistence type="predicted"/>
<reference evidence="3" key="2">
    <citation type="submission" date="2014-06" db="EMBL/GenBank/DDBJ databases">
        <authorList>
            <person name="Berkman J.Paul."/>
        </authorList>
    </citation>
    <scope>NUCLEOTIDE SEQUENCE [LARGE SCALE GENOMIC DNA]</scope>
</reference>
<accession>A0A0F7S744</accession>
<feature type="chain" id="PRO_5015039037" evidence="1">
    <location>
        <begin position="20"/>
        <end position="175"/>
    </location>
</feature>
<evidence type="ECO:0000313" key="2">
    <source>
        <dbReference type="EMBL" id="CDU25915.1"/>
    </source>
</evidence>
<keyword evidence="4" id="KW-1185">Reference proteome</keyword>
<name>A0A0F7S744_9BASI</name>
<dbReference type="OrthoDB" id="2542148at2759"/>
<dbReference type="Proteomes" id="UP000242770">
    <property type="component" value="Unassembled WGS sequence"/>
</dbReference>
<dbReference type="EMBL" id="LK056692">
    <property type="protein sequence ID" value="CDU25915.1"/>
    <property type="molecule type" value="Genomic_DNA"/>
</dbReference>
<feature type="signal peptide" evidence="1">
    <location>
        <begin position="1"/>
        <end position="19"/>
    </location>
</feature>
<reference evidence="4" key="1">
    <citation type="submission" date="2014-06" db="EMBL/GenBank/DDBJ databases">
        <authorList>
            <person name="Berkman P.J."/>
        </authorList>
    </citation>
    <scope>NUCLEOTIDE SEQUENCE [LARGE SCALE GENOMIC DNA]</scope>
</reference>
<evidence type="ECO:0000313" key="4">
    <source>
        <dbReference type="Proteomes" id="UP000242770"/>
    </source>
</evidence>